<dbReference type="RefSeq" id="WP_103982987.1">
    <property type="nucleotide sequence ID" value="NZ_FNVS01000006.1"/>
</dbReference>
<dbReference type="Pfam" id="PF00753">
    <property type="entry name" value="Lactamase_B"/>
    <property type="match status" value="1"/>
</dbReference>
<dbReference type="GO" id="GO:0046872">
    <property type="term" value="F:metal ion binding"/>
    <property type="evidence" value="ECO:0007669"/>
    <property type="project" value="UniProtKB-KW"/>
</dbReference>
<keyword evidence="7" id="KW-1185">Reference proteome</keyword>
<protein>
    <submittedName>
        <fullName evidence="6">Glyoxylase, beta-lactamase superfamily II</fullName>
    </submittedName>
</protein>
<dbReference type="SUPFAM" id="SSF56281">
    <property type="entry name" value="Metallo-hydrolase/oxidoreductase"/>
    <property type="match status" value="1"/>
</dbReference>
<gene>
    <name evidence="6" type="ORF">SAMN05444001_10681</name>
</gene>
<reference evidence="6 7" key="1">
    <citation type="submission" date="2016-10" db="EMBL/GenBank/DDBJ databases">
        <authorList>
            <person name="Varghese N."/>
            <person name="Submissions S."/>
        </authorList>
    </citation>
    <scope>NUCLEOTIDE SEQUENCE [LARGE SCALE GENOMIC DNA]</scope>
    <source>
        <strain evidence="6 7">DSM 29073</strain>
    </source>
</reference>
<comment type="caution">
    <text evidence="6">The sequence shown here is derived from an EMBL/GenBank/DDBJ whole genome shotgun (WGS) entry which is preliminary data.</text>
</comment>
<dbReference type="Proteomes" id="UP000236725">
    <property type="component" value="Unassembled WGS sequence"/>
</dbReference>
<evidence type="ECO:0000256" key="4">
    <source>
        <dbReference type="ARBA" id="ARBA00022833"/>
    </source>
</evidence>
<accession>A0A8G2BVN6</accession>
<dbReference type="InterPro" id="IPR001279">
    <property type="entry name" value="Metallo-B-lactamas"/>
</dbReference>
<evidence type="ECO:0000256" key="2">
    <source>
        <dbReference type="ARBA" id="ARBA00022723"/>
    </source>
</evidence>
<keyword evidence="3" id="KW-0378">Hydrolase</keyword>
<organism evidence="6 7">
    <name type="scientific">Parabacteroides chinchillae</name>
    <dbReference type="NCBI Taxonomy" id="871327"/>
    <lineage>
        <taxon>Bacteria</taxon>
        <taxon>Pseudomonadati</taxon>
        <taxon>Bacteroidota</taxon>
        <taxon>Bacteroidia</taxon>
        <taxon>Bacteroidales</taxon>
        <taxon>Tannerellaceae</taxon>
        <taxon>Parabacteroides</taxon>
    </lineage>
</organism>
<dbReference type="SMART" id="SM00849">
    <property type="entry name" value="Lactamase_B"/>
    <property type="match status" value="1"/>
</dbReference>
<evidence type="ECO:0000313" key="7">
    <source>
        <dbReference type="Proteomes" id="UP000236725"/>
    </source>
</evidence>
<evidence type="ECO:0000256" key="1">
    <source>
        <dbReference type="ARBA" id="ARBA00001947"/>
    </source>
</evidence>
<dbReference type="PANTHER" id="PTHR46233:SF3">
    <property type="entry name" value="HYDROXYACYLGLUTATHIONE HYDROLASE GLOC"/>
    <property type="match status" value="1"/>
</dbReference>
<evidence type="ECO:0000259" key="5">
    <source>
        <dbReference type="SMART" id="SM00849"/>
    </source>
</evidence>
<feature type="domain" description="Metallo-beta-lactamase" evidence="5">
    <location>
        <begin position="13"/>
        <end position="196"/>
    </location>
</feature>
<proteinExistence type="predicted"/>
<dbReference type="Gene3D" id="3.60.15.10">
    <property type="entry name" value="Ribonuclease Z/Hydroxyacylglutathione hydrolase-like"/>
    <property type="match status" value="1"/>
</dbReference>
<dbReference type="GO" id="GO:0016787">
    <property type="term" value="F:hydrolase activity"/>
    <property type="evidence" value="ECO:0007669"/>
    <property type="project" value="UniProtKB-KW"/>
</dbReference>
<keyword evidence="2" id="KW-0479">Metal-binding</keyword>
<dbReference type="EMBL" id="FNVS01000006">
    <property type="protein sequence ID" value="SEF75945.1"/>
    <property type="molecule type" value="Genomic_DNA"/>
</dbReference>
<comment type="cofactor">
    <cofactor evidence="1">
        <name>Zn(2+)</name>
        <dbReference type="ChEBI" id="CHEBI:29105"/>
    </cofactor>
</comment>
<dbReference type="PANTHER" id="PTHR46233">
    <property type="entry name" value="HYDROXYACYLGLUTATHIONE HYDROLASE GLOC"/>
    <property type="match status" value="1"/>
</dbReference>
<evidence type="ECO:0000256" key="3">
    <source>
        <dbReference type="ARBA" id="ARBA00022801"/>
    </source>
</evidence>
<name>A0A8G2BVN6_9BACT</name>
<dbReference type="CDD" id="cd06262">
    <property type="entry name" value="metallo-hydrolase-like_MBL-fold"/>
    <property type="match status" value="1"/>
</dbReference>
<keyword evidence="4" id="KW-0862">Zinc</keyword>
<dbReference type="AlphaFoldDB" id="A0A8G2BVN6"/>
<dbReference type="InterPro" id="IPR036866">
    <property type="entry name" value="RibonucZ/Hydroxyglut_hydro"/>
</dbReference>
<sequence>MISIKAFEVNYFSENTYLLYDETKEAVLIDCGCIRRNEEKEISDFVAQNGLTIKRYLCTHLHLDHIFGNIFVYKTYGLKPEAHKADVEGLPSSEEQAKQFGLPAGIQDVPVEKYLVGGEIIKFGKSELQVITVPGHSPGSVCFYNSKNGFVIVGDALFSGSIGRTDLWGGNQDVLIAAIKNKLLTLPDETVVYPGHGTETTIINEKLNNPYL</sequence>
<evidence type="ECO:0000313" key="6">
    <source>
        <dbReference type="EMBL" id="SEF75945.1"/>
    </source>
</evidence>
<dbReference type="InterPro" id="IPR051453">
    <property type="entry name" value="MBL_Glyoxalase_II"/>
</dbReference>